<keyword evidence="1" id="KW-0285">Flavoprotein</keyword>
<keyword evidence="6" id="KW-1185">Reference proteome</keyword>
<comment type="caution">
    <text evidence="5">The sequence shown here is derived from an EMBL/GenBank/DDBJ whole genome shotgun (WGS) entry which is preliminary data.</text>
</comment>
<feature type="domain" description="Nitroreductase" evidence="4">
    <location>
        <begin position="7"/>
        <end position="191"/>
    </location>
</feature>
<dbReference type="InterPro" id="IPR050627">
    <property type="entry name" value="Nitroreductase/BluB"/>
</dbReference>
<keyword evidence="2" id="KW-0288">FMN</keyword>
<dbReference type="PANTHER" id="PTHR23026">
    <property type="entry name" value="NADPH NITROREDUCTASE"/>
    <property type="match status" value="1"/>
</dbReference>
<evidence type="ECO:0000313" key="5">
    <source>
        <dbReference type="EMBL" id="KRO17693.1"/>
    </source>
</evidence>
<dbReference type="InterPro" id="IPR000415">
    <property type="entry name" value="Nitroreductase-like"/>
</dbReference>
<proteinExistence type="predicted"/>
<evidence type="ECO:0000313" key="6">
    <source>
        <dbReference type="Proteomes" id="UP000050969"/>
    </source>
</evidence>
<dbReference type="Pfam" id="PF00881">
    <property type="entry name" value="Nitroreductase"/>
    <property type="match status" value="1"/>
</dbReference>
<accession>A0A0R2N123</accession>
<gene>
    <name evidence="5" type="ORF">IV56_GL002179</name>
</gene>
<evidence type="ECO:0000256" key="3">
    <source>
        <dbReference type="ARBA" id="ARBA00023002"/>
    </source>
</evidence>
<reference evidence="5 6" key="1">
    <citation type="journal article" date="2015" name="Genome Announc.">
        <title>Expanding the biotechnology potential of lactobacilli through comparative genomics of 213 strains and associated genera.</title>
        <authorList>
            <person name="Sun Z."/>
            <person name="Harris H.M."/>
            <person name="McCann A."/>
            <person name="Guo C."/>
            <person name="Argimon S."/>
            <person name="Zhang W."/>
            <person name="Yang X."/>
            <person name="Jeffery I.B."/>
            <person name="Cooney J.C."/>
            <person name="Kagawa T.F."/>
            <person name="Liu W."/>
            <person name="Song Y."/>
            <person name="Salvetti E."/>
            <person name="Wrobel A."/>
            <person name="Rasinkangas P."/>
            <person name="Parkhill J."/>
            <person name="Rea M.C."/>
            <person name="O'Sullivan O."/>
            <person name="Ritari J."/>
            <person name="Douillard F.P."/>
            <person name="Paul Ross R."/>
            <person name="Yang R."/>
            <person name="Briner A.E."/>
            <person name="Felis G.E."/>
            <person name="de Vos W.M."/>
            <person name="Barrangou R."/>
            <person name="Klaenhammer T.R."/>
            <person name="Caufield P.W."/>
            <person name="Cui Y."/>
            <person name="Zhang H."/>
            <person name="O'Toole P.W."/>
        </authorList>
    </citation>
    <scope>NUCLEOTIDE SEQUENCE [LARGE SCALE GENOMIC DNA]</scope>
    <source>
        <strain evidence="5 6">DSM 24301</strain>
    </source>
</reference>
<dbReference type="STRING" id="1293598.IV56_GL002179"/>
<evidence type="ECO:0000256" key="2">
    <source>
        <dbReference type="ARBA" id="ARBA00022643"/>
    </source>
</evidence>
<dbReference type="EMBL" id="JQCE01000009">
    <property type="protein sequence ID" value="KRO17693.1"/>
    <property type="molecule type" value="Genomic_DNA"/>
</dbReference>
<dbReference type="SUPFAM" id="SSF55469">
    <property type="entry name" value="FMN-dependent nitroreductase-like"/>
    <property type="match status" value="1"/>
</dbReference>
<keyword evidence="3" id="KW-0560">Oxidoreductase</keyword>
<dbReference type="PANTHER" id="PTHR23026:SF90">
    <property type="entry name" value="IODOTYROSINE DEIODINASE 1"/>
    <property type="match status" value="1"/>
</dbReference>
<dbReference type="CDD" id="cd02136">
    <property type="entry name" value="PnbA_NfnB-like"/>
    <property type="match status" value="1"/>
</dbReference>
<sequence>MEIIEAIHARHSTRAFKDTPVPVETLTDIVRDAQQTPSWGNSQSWQVAIATGATLERIKQGFADATQTGLTENADLSKVHRGDFSAFANQNMGHWVGTFHPIIESDPTTYWDSRGHLYRAPAIAYLLLDQSPNSWSIYDLGAFSETLMLAATGRGVQSLASYELVKYPDIIREAIGLPNKKFVAMGVALGYEKPEKTLNQFRTDRVPVDQILTIAD</sequence>
<dbReference type="GO" id="GO:0016491">
    <property type="term" value="F:oxidoreductase activity"/>
    <property type="evidence" value="ECO:0007669"/>
    <property type="project" value="UniProtKB-KW"/>
</dbReference>
<evidence type="ECO:0000259" key="4">
    <source>
        <dbReference type="Pfam" id="PF00881"/>
    </source>
</evidence>
<dbReference type="InterPro" id="IPR029479">
    <property type="entry name" value="Nitroreductase"/>
</dbReference>
<dbReference type="Proteomes" id="UP000050969">
    <property type="component" value="Unassembled WGS sequence"/>
</dbReference>
<dbReference type="AlphaFoldDB" id="A0A0R2N123"/>
<dbReference type="PATRIC" id="fig|1293598.4.peg.2281"/>
<name>A0A0R2N123_9LACO</name>
<evidence type="ECO:0000256" key="1">
    <source>
        <dbReference type="ARBA" id="ARBA00022630"/>
    </source>
</evidence>
<dbReference type="RefSeq" id="WP_056992547.1">
    <property type="nucleotide sequence ID" value="NZ_JQCE01000009.1"/>
</dbReference>
<organism evidence="5 6">
    <name type="scientific">Lacticaseibacillus saniviri JCM 17471 = DSM 24301</name>
    <dbReference type="NCBI Taxonomy" id="1293598"/>
    <lineage>
        <taxon>Bacteria</taxon>
        <taxon>Bacillati</taxon>
        <taxon>Bacillota</taxon>
        <taxon>Bacilli</taxon>
        <taxon>Lactobacillales</taxon>
        <taxon>Lactobacillaceae</taxon>
        <taxon>Lacticaseibacillus</taxon>
    </lineage>
</organism>
<protein>
    <submittedName>
        <fullName evidence="5">p-nitrobenzoate reductase</fullName>
    </submittedName>
</protein>
<dbReference type="Gene3D" id="3.40.109.10">
    <property type="entry name" value="NADH Oxidase"/>
    <property type="match status" value="1"/>
</dbReference>